<evidence type="ECO:0000256" key="1">
    <source>
        <dbReference type="ARBA" id="ARBA00004394"/>
    </source>
</evidence>
<gene>
    <name evidence="8" type="ORF">Ddye_010218</name>
</gene>
<keyword evidence="3" id="KW-0808">Transferase</keyword>
<dbReference type="GO" id="GO:0051753">
    <property type="term" value="F:mannan synthase activity"/>
    <property type="evidence" value="ECO:0007669"/>
    <property type="project" value="TreeGrafter"/>
</dbReference>
<evidence type="ECO:0000256" key="2">
    <source>
        <dbReference type="ARBA" id="ARBA00022676"/>
    </source>
</evidence>
<keyword evidence="9" id="KW-1185">Reference proteome</keyword>
<protein>
    <submittedName>
        <fullName evidence="8">Uncharacterized protein</fullName>
    </submittedName>
</protein>
<comment type="caution">
    <text evidence="8">The sequence shown here is derived from an EMBL/GenBank/DDBJ whole genome shotgun (WGS) entry which is preliminary data.</text>
</comment>
<evidence type="ECO:0000256" key="4">
    <source>
        <dbReference type="ARBA" id="ARBA00022692"/>
    </source>
</evidence>
<evidence type="ECO:0000256" key="6">
    <source>
        <dbReference type="ARBA" id="ARBA00023034"/>
    </source>
</evidence>
<name>A0AAD9XCU3_9ROSI</name>
<evidence type="ECO:0000313" key="8">
    <source>
        <dbReference type="EMBL" id="KAK2657166.1"/>
    </source>
</evidence>
<evidence type="ECO:0000256" key="7">
    <source>
        <dbReference type="ARBA" id="ARBA00023136"/>
    </source>
</evidence>
<dbReference type="EMBL" id="JANJYI010000003">
    <property type="protein sequence ID" value="KAK2657166.1"/>
    <property type="molecule type" value="Genomic_DNA"/>
</dbReference>
<keyword evidence="7" id="KW-0472">Membrane</keyword>
<keyword evidence="6" id="KW-0333">Golgi apparatus</keyword>
<accession>A0AAD9XCU3</accession>
<dbReference type="PANTHER" id="PTHR32044:SF77">
    <property type="entry name" value="GLUCOMANNAN 4-BETA-MANNOSYLTRANSFERASE 9"/>
    <property type="match status" value="1"/>
</dbReference>
<dbReference type="Proteomes" id="UP001280121">
    <property type="component" value="Unassembled WGS sequence"/>
</dbReference>
<proteinExistence type="predicted"/>
<keyword evidence="5" id="KW-1133">Transmembrane helix</keyword>
<keyword evidence="4" id="KW-0812">Transmembrane</keyword>
<keyword evidence="2" id="KW-0328">Glycosyltransferase</keyword>
<evidence type="ECO:0000256" key="3">
    <source>
        <dbReference type="ARBA" id="ARBA00022679"/>
    </source>
</evidence>
<dbReference type="GO" id="GO:0000139">
    <property type="term" value="C:Golgi membrane"/>
    <property type="evidence" value="ECO:0007669"/>
    <property type="project" value="UniProtKB-SubCell"/>
</dbReference>
<evidence type="ECO:0000256" key="5">
    <source>
        <dbReference type="ARBA" id="ARBA00022989"/>
    </source>
</evidence>
<comment type="subcellular location">
    <subcellularLocation>
        <location evidence="1">Golgi apparatus membrane</location>
    </subcellularLocation>
</comment>
<dbReference type="AlphaFoldDB" id="A0AAD9XCU3"/>
<organism evidence="8 9">
    <name type="scientific">Dipteronia dyeriana</name>
    <dbReference type="NCBI Taxonomy" id="168575"/>
    <lineage>
        <taxon>Eukaryota</taxon>
        <taxon>Viridiplantae</taxon>
        <taxon>Streptophyta</taxon>
        <taxon>Embryophyta</taxon>
        <taxon>Tracheophyta</taxon>
        <taxon>Spermatophyta</taxon>
        <taxon>Magnoliopsida</taxon>
        <taxon>eudicotyledons</taxon>
        <taxon>Gunneridae</taxon>
        <taxon>Pentapetalae</taxon>
        <taxon>rosids</taxon>
        <taxon>malvids</taxon>
        <taxon>Sapindales</taxon>
        <taxon>Sapindaceae</taxon>
        <taxon>Hippocastanoideae</taxon>
        <taxon>Acereae</taxon>
        <taxon>Dipteronia</taxon>
    </lineage>
</organism>
<dbReference type="PANTHER" id="PTHR32044">
    <property type="entry name" value="GLUCOMANNAN 4-BETA-MANNOSYLTRANSFERASE 9"/>
    <property type="match status" value="1"/>
</dbReference>
<evidence type="ECO:0000313" key="9">
    <source>
        <dbReference type="Proteomes" id="UP001280121"/>
    </source>
</evidence>
<sequence length="75" mass="8557">MYESLLDGLTALNEAGGWKDGITVEDMDLAVGVKNELPSTFKAYRYQQHIWSCGPANLFRKMVMDIIRNKVCKFK</sequence>
<reference evidence="8" key="1">
    <citation type="journal article" date="2023" name="Plant J.">
        <title>Genome sequences and population genomics provide insights into the demographic history, inbreeding, and mutation load of two 'living fossil' tree species of Dipteronia.</title>
        <authorList>
            <person name="Feng Y."/>
            <person name="Comes H.P."/>
            <person name="Chen J."/>
            <person name="Zhu S."/>
            <person name="Lu R."/>
            <person name="Zhang X."/>
            <person name="Li P."/>
            <person name="Qiu J."/>
            <person name="Olsen K.M."/>
            <person name="Qiu Y."/>
        </authorList>
    </citation>
    <scope>NUCLEOTIDE SEQUENCE</scope>
    <source>
        <strain evidence="8">KIB01</strain>
    </source>
</reference>